<feature type="region of interest" description="Disordered" evidence="1">
    <location>
        <begin position="1"/>
        <end position="90"/>
    </location>
</feature>
<organism evidence="2 3">
    <name type="scientific">Athelia psychrophila</name>
    <dbReference type="NCBI Taxonomy" id="1759441"/>
    <lineage>
        <taxon>Eukaryota</taxon>
        <taxon>Fungi</taxon>
        <taxon>Dikarya</taxon>
        <taxon>Basidiomycota</taxon>
        <taxon>Agaricomycotina</taxon>
        <taxon>Agaricomycetes</taxon>
        <taxon>Agaricomycetidae</taxon>
        <taxon>Atheliales</taxon>
        <taxon>Atheliaceae</taxon>
        <taxon>Athelia</taxon>
    </lineage>
</organism>
<evidence type="ECO:0000256" key="1">
    <source>
        <dbReference type="SAM" id="MobiDB-lite"/>
    </source>
</evidence>
<evidence type="ECO:0000313" key="3">
    <source>
        <dbReference type="Proteomes" id="UP000076532"/>
    </source>
</evidence>
<feature type="compositionally biased region" description="Polar residues" evidence="1">
    <location>
        <begin position="1"/>
        <end position="26"/>
    </location>
</feature>
<proteinExistence type="predicted"/>
<sequence length="111" mass="12014">MDNSLSPQPDNPDSQRPAPQTWNSKGNRGIVNNAGSDVGVEQGGQMVHLDPRSQTQQQQINPSSHPSPQPHTPESQRSGPQIWNCDDNSGIVNNAGRHVRVELGGQKVYGN</sequence>
<dbReference type="EMBL" id="KV417496">
    <property type="protein sequence ID" value="KZP29905.1"/>
    <property type="molecule type" value="Genomic_DNA"/>
</dbReference>
<accession>A0A166SVG9</accession>
<dbReference type="AlphaFoldDB" id="A0A166SVG9"/>
<name>A0A166SVG9_9AGAM</name>
<evidence type="ECO:0000313" key="2">
    <source>
        <dbReference type="EMBL" id="KZP29905.1"/>
    </source>
</evidence>
<dbReference type="Proteomes" id="UP000076532">
    <property type="component" value="Unassembled WGS sequence"/>
</dbReference>
<protein>
    <submittedName>
        <fullName evidence="2">Uncharacterized protein</fullName>
    </submittedName>
</protein>
<reference evidence="2 3" key="1">
    <citation type="journal article" date="2016" name="Mol. Biol. Evol.">
        <title>Comparative Genomics of Early-Diverging Mushroom-Forming Fungi Provides Insights into the Origins of Lignocellulose Decay Capabilities.</title>
        <authorList>
            <person name="Nagy L.G."/>
            <person name="Riley R."/>
            <person name="Tritt A."/>
            <person name="Adam C."/>
            <person name="Daum C."/>
            <person name="Floudas D."/>
            <person name="Sun H."/>
            <person name="Yadav J.S."/>
            <person name="Pangilinan J."/>
            <person name="Larsson K.H."/>
            <person name="Matsuura K."/>
            <person name="Barry K."/>
            <person name="Labutti K."/>
            <person name="Kuo R."/>
            <person name="Ohm R.A."/>
            <person name="Bhattacharya S.S."/>
            <person name="Shirouzu T."/>
            <person name="Yoshinaga Y."/>
            <person name="Martin F.M."/>
            <person name="Grigoriev I.V."/>
            <person name="Hibbett D.S."/>
        </authorList>
    </citation>
    <scope>NUCLEOTIDE SEQUENCE [LARGE SCALE GENOMIC DNA]</scope>
    <source>
        <strain evidence="2 3">CBS 109695</strain>
    </source>
</reference>
<keyword evidence="3" id="KW-1185">Reference proteome</keyword>
<gene>
    <name evidence="2" type="ORF">FIBSPDRAFT_851064</name>
</gene>
<feature type="compositionally biased region" description="Polar residues" evidence="1">
    <location>
        <begin position="77"/>
        <end position="90"/>
    </location>
</feature>